<organism evidence="1 2">
    <name type="scientific">Variovorax paradoxus</name>
    <dbReference type="NCBI Taxonomy" id="34073"/>
    <lineage>
        <taxon>Bacteria</taxon>
        <taxon>Pseudomonadati</taxon>
        <taxon>Pseudomonadota</taxon>
        <taxon>Betaproteobacteria</taxon>
        <taxon>Burkholderiales</taxon>
        <taxon>Comamonadaceae</taxon>
        <taxon>Variovorax</taxon>
    </lineage>
</organism>
<protein>
    <submittedName>
        <fullName evidence="1">Uncharacterized protein</fullName>
    </submittedName>
</protein>
<dbReference type="Proteomes" id="UP001184828">
    <property type="component" value="Unassembled WGS sequence"/>
</dbReference>
<evidence type="ECO:0000313" key="1">
    <source>
        <dbReference type="EMBL" id="MDR6426715.1"/>
    </source>
</evidence>
<gene>
    <name evidence="1" type="ORF">J2738_002853</name>
</gene>
<reference evidence="1" key="1">
    <citation type="submission" date="2023-07" db="EMBL/GenBank/DDBJ databases">
        <title>Sorghum-associated microbial communities from plants grown in Nebraska, USA.</title>
        <authorList>
            <person name="Schachtman D."/>
        </authorList>
    </citation>
    <scope>NUCLEOTIDE SEQUENCE</scope>
    <source>
        <strain evidence="1">DS2114</strain>
    </source>
</reference>
<proteinExistence type="predicted"/>
<dbReference type="AlphaFoldDB" id="A0AAE3XXY8"/>
<sequence length="32" mass="3643">MVHFTVEVQIIVEVEPYQSKLACTSLKTQAHL</sequence>
<dbReference type="EMBL" id="JAVDQZ010000004">
    <property type="protein sequence ID" value="MDR6426715.1"/>
    <property type="molecule type" value="Genomic_DNA"/>
</dbReference>
<comment type="caution">
    <text evidence="1">The sequence shown here is derived from an EMBL/GenBank/DDBJ whole genome shotgun (WGS) entry which is preliminary data.</text>
</comment>
<evidence type="ECO:0000313" key="2">
    <source>
        <dbReference type="Proteomes" id="UP001184828"/>
    </source>
</evidence>
<name>A0AAE3XXY8_VARPD</name>
<accession>A0AAE3XXY8</accession>